<protein>
    <submittedName>
        <fullName evidence="2">Uncharacterized protein</fullName>
    </submittedName>
</protein>
<evidence type="ECO:0000313" key="2">
    <source>
        <dbReference type="EMBL" id="KAJ3049945.1"/>
    </source>
</evidence>
<dbReference type="AlphaFoldDB" id="A0AAD5S9L4"/>
<feature type="region of interest" description="Disordered" evidence="1">
    <location>
        <begin position="1"/>
        <end position="63"/>
    </location>
</feature>
<dbReference type="EMBL" id="JADGJD010000573">
    <property type="protein sequence ID" value="KAJ3049945.1"/>
    <property type="molecule type" value="Genomic_DNA"/>
</dbReference>
<sequence>MNTVAADDVPPPPYTPEDTLAQHHPATLQLTPPNPPPRNQRPSSWSPLPQPPISPSSQQHSIQPTYTYNQLSHHIHHYPTIQSLHPHLDQTPWTTYHIYRDPHSATHTSFAFQILHADKSTPAFHVTTSSPWGRCSNKSFTATFTKFANAHREPSATYQAIKQGKELHISRTPASVYDNTLQPATITIHSLGKLMGKRTFALPGSPYTYQWKRHMENGHDKGDFKCVVMHTGEVLAYWRRAIAIKKEGKVEVMKNAIEWADWLVASALSVHLLDNE</sequence>
<organism evidence="2 3">
    <name type="scientific">Rhizophlyctis rosea</name>
    <dbReference type="NCBI Taxonomy" id="64517"/>
    <lineage>
        <taxon>Eukaryota</taxon>
        <taxon>Fungi</taxon>
        <taxon>Fungi incertae sedis</taxon>
        <taxon>Chytridiomycota</taxon>
        <taxon>Chytridiomycota incertae sedis</taxon>
        <taxon>Chytridiomycetes</taxon>
        <taxon>Rhizophlyctidales</taxon>
        <taxon>Rhizophlyctidaceae</taxon>
        <taxon>Rhizophlyctis</taxon>
    </lineage>
</organism>
<name>A0AAD5S9L4_9FUNG</name>
<dbReference type="Proteomes" id="UP001212841">
    <property type="component" value="Unassembled WGS sequence"/>
</dbReference>
<gene>
    <name evidence="2" type="ORF">HK097_009071</name>
</gene>
<keyword evidence="3" id="KW-1185">Reference proteome</keyword>
<reference evidence="2" key="1">
    <citation type="submission" date="2020-05" db="EMBL/GenBank/DDBJ databases">
        <title>Phylogenomic resolution of chytrid fungi.</title>
        <authorList>
            <person name="Stajich J.E."/>
            <person name="Amses K."/>
            <person name="Simmons R."/>
            <person name="Seto K."/>
            <person name="Myers J."/>
            <person name="Bonds A."/>
            <person name="Quandt C.A."/>
            <person name="Barry K."/>
            <person name="Liu P."/>
            <person name="Grigoriev I."/>
            <person name="Longcore J.E."/>
            <person name="James T.Y."/>
        </authorList>
    </citation>
    <scope>NUCLEOTIDE SEQUENCE</scope>
    <source>
        <strain evidence="2">JEL0318</strain>
    </source>
</reference>
<comment type="caution">
    <text evidence="2">The sequence shown here is derived from an EMBL/GenBank/DDBJ whole genome shotgun (WGS) entry which is preliminary data.</text>
</comment>
<accession>A0AAD5S9L4</accession>
<evidence type="ECO:0000256" key="1">
    <source>
        <dbReference type="SAM" id="MobiDB-lite"/>
    </source>
</evidence>
<evidence type="ECO:0000313" key="3">
    <source>
        <dbReference type="Proteomes" id="UP001212841"/>
    </source>
</evidence>
<proteinExistence type="predicted"/>